<dbReference type="SUPFAM" id="SSF51430">
    <property type="entry name" value="NAD(P)-linked oxidoreductase"/>
    <property type="match status" value="1"/>
</dbReference>
<gene>
    <name evidence="2" type="ORF">MNOR_LOCUS57</name>
</gene>
<dbReference type="Pfam" id="PF00248">
    <property type="entry name" value="Aldo_ket_red"/>
    <property type="match status" value="1"/>
</dbReference>
<organism evidence="2 3">
    <name type="scientific">Meganyctiphanes norvegica</name>
    <name type="common">Northern krill</name>
    <name type="synonym">Thysanopoda norvegica</name>
    <dbReference type="NCBI Taxonomy" id="48144"/>
    <lineage>
        <taxon>Eukaryota</taxon>
        <taxon>Metazoa</taxon>
        <taxon>Ecdysozoa</taxon>
        <taxon>Arthropoda</taxon>
        <taxon>Crustacea</taxon>
        <taxon>Multicrustacea</taxon>
        <taxon>Malacostraca</taxon>
        <taxon>Eumalacostraca</taxon>
        <taxon>Eucarida</taxon>
        <taxon>Euphausiacea</taxon>
        <taxon>Euphausiidae</taxon>
        <taxon>Meganyctiphanes</taxon>
    </lineage>
</organism>
<dbReference type="InterPro" id="IPR018170">
    <property type="entry name" value="Aldo/ket_reductase_CS"/>
</dbReference>
<dbReference type="GO" id="GO:0016491">
    <property type="term" value="F:oxidoreductase activity"/>
    <property type="evidence" value="ECO:0007669"/>
    <property type="project" value="InterPro"/>
</dbReference>
<dbReference type="InterPro" id="IPR023210">
    <property type="entry name" value="NADP_OxRdtase_dom"/>
</dbReference>
<dbReference type="FunFam" id="3.20.20.100:FF:000046">
    <property type="entry name" value="Aldo-keto reductase family 1, member B10 (aldose reductase)"/>
    <property type="match status" value="1"/>
</dbReference>
<dbReference type="PRINTS" id="PR00069">
    <property type="entry name" value="ALDKETRDTASE"/>
</dbReference>
<accession>A0AAV2PFY6</accession>
<evidence type="ECO:0000313" key="3">
    <source>
        <dbReference type="Proteomes" id="UP001497623"/>
    </source>
</evidence>
<dbReference type="PANTHER" id="PTHR11732">
    <property type="entry name" value="ALDO/KETO REDUCTASE"/>
    <property type="match status" value="1"/>
</dbReference>
<dbReference type="PROSITE" id="PS00798">
    <property type="entry name" value="ALDOKETO_REDUCTASE_1"/>
    <property type="match status" value="1"/>
</dbReference>
<comment type="caution">
    <text evidence="2">The sequence shown here is derived from an EMBL/GenBank/DDBJ whole genome shotgun (WGS) entry which is preliminary data.</text>
</comment>
<sequence length="206" mass="22792">MAPSASSVLLNSGRKMPIFGLGTWKSKPGEVETAVKAAINAGYRHIDCARVYANEKEVGQALKEKFADGTVKREELFITSKLWNTFHSKELVMPSIKKTLADLGLDYLDLYLIHWPTGFKEGTGDLFPAGESGKRQYSDVDYVETWPAMEELVDAGLTKALGFQISILSRLIESLLSVRLSQPTTKLSAILILIRKNSSNTVLEKI</sequence>
<dbReference type="AlphaFoldDB" id="A0AAV2PFY6"/>
<dbReference type="Gene3D" id="3.20.20.100">
    <property type="entry name" value="NADP-dependent oxidoreductase domain"/>
    <property type="match status" value="1"/>
</dbReference>
<keyword evidence="3" id="KW-1185">Reference proteome</keyword>
<proteinExistence type="predicted"/>
<dbReference type="InterPro" id="IPR036812">
    <property type="entry name" value="NAD(P)_OxRdtase_dom_sf"/>
</dbReference>
<reference evidence="2 3" key="1">
    <citation type="submission" date="2024-05" db="EMBL/GenBank/DDBJ databases">
        <authorList>
            <person name="Wallberg A."/>
        </authorList>
    </citation>
    <scope>NUCLEOTIDE SEQUENCE [LARGE SCALE GENOMIC DNA]</scope>
</reference>
<dbReference type="EMBL" id="CAXKWB010000010">
    <property type="protein sequence ID" value="CAL4058613.1"/>
    <property type="molecule type" value="Genomic_DNA"/>
</dbReference>
<name>A0AAV2PFY6_MEGNR</name>
<evidence type="ECO:0000313" key="2">
    <source>
        <dbReference type="EMBL" id="CAL4058613.1"/>
    </source>
</evidence>
<dbReference type="Proteomes" id="UP001497623">
    <property type="component" value="Unassembled WGS sequence"/>
</dbReference>
<dbReference type="InterPro" id="IPR020471">
    <property type="entry name" value="AKR"/>
</dbReference>
<feature type="domain" description="NADP-dependent oxidoreductase" evidence="1">
    <location>
        <begin position="20"/>
        <end position="163"/>
    </location>
</feature>
<protein>
    <recommendedName>
        <fullName evidence="1">NADP-dependent oxidoreductase domain-containing protein</fullName>
    </recommendedName>
</protein>
<evidence type="ECO:0000259" key="1">
    <source>
        <dbReference type="Pfam" id="PF00248"/>
    </source>
</evidence>